<gene>
    <name evidence="2" type="ORF">WJ0W_006217</name>
</gene>
<proteinExistence type="predicted"/>
<dbReference type="RefSeq" id="WP_261948868.1">
    <property type="nucleotide sequence ID" value="NZ_AP031298.1"/>
</dbReference>
<reference evidence="2" key="1">
    <citation type="submission" date="2022-06" db="EMBL/GenBank/DDBJ databases">
        <authorList>
            <person name="Dietemann V."/>
            <person name="Ory F."/>
            <person name="Dainat B."/>
            <person name="Oberhansli S."/>
        </authorList>
    </citation>
    <scope>NUCLEOTIDE SEQUENCE</scope>
    <source>
        <strain evidence="2">Ena-SAMPLE-TAB-26-04-2022-14:26:32:270-5432</strain>
    </source>
</reference>
<dbReference type="EMBL" id="CALYLO010000014">
    <property type="protein sequence ID" value="CAH8249030.1"/>
    <property type="molecule type" value="Genomic_DNA"/>
</dbReference>
<name>A0ABM9GCR9_9BACL</name>
<keyword evidence="3" id="KW-1185">Reference proteome</keyword>
<accession>A0ABM9GCR9</accession>
<feature type="region of interest" description="Disordered" evidence="1">
    <location>
        <begin position="652"/>
        <end position="672"/>
    </location>
</feature>
<comment type="caution">
    <text evidence="2">The sequence shown here is derived from an EMBL/GenBank/DDBJ whole genome shotgun (WGS) entry which is preliminary data.</text>
</comment>
<evidence type="ECO:0000313" key="2">
    <source>
        <dbReference type="EMBL" id="CAH8249030.1"/>
    </source>
</evidence>
<sequence length="672" mass="74240">MYPISPIFADYLKRHDKQYIVKAIIDGQEYTSANIVEFTVENILAAADEFEIGTAIPSKLTIKLRLPEAIRPNAQVKPYIALSLDGMSWLDAEYPWLEMNIPWVAGATEWLPLGEFYIDSREKVNEVWTYVCYDKLITADVAYISQLSYPATQKAVFDEICTRLGFSYDGSVDINPSYQIQAGPAGYSCRQVLAYIAGANGASIYMGKDGIMRFKRFAAGAPAVFNMTAADYVRVRQTNPVKTFTRIVVTYNTEDQLTYEAGTGDDNHTLYLENPFMTQAQVNDLLAALNGLSYLPLTMDSRGFPHLDQGDVIGFEQHESRSWIETITSWEDTDIPWDGIQRYTSCILRQTLSFKGGLKHKIEAPSTSEQRSEFNLEGSLTQQVNRLNQNTVRYGKPYYGVTHSRTEGIVVEREDHLYKGVLNGEELSFYANGSRALWFDIPSRKFKFNGTLEAVDGIFSGNLQAAGGTFTGTLRGVDGDFSGELRAARGTFQGDLQAAGGTFTGTLVGVDGTFSGTITAASIIGGVITGARIKTAESGARIELDANGWRTYDSSNRQRIAISRDGYNMNAIQFYDSSGLVGSINGDSSLFQLHANRDMFLSSFGSIYVQGPITFRSSVSGLGIGDISGLRDELRSIWNYVYSHTHTVNIGTHNHGNKNNQNWGGTFTTSTP</sequence>
<dbReference type="Proteomes" id="UP001154322">
    <property type="component" value="Unassembled WGS sequence"/>
</dbReference>
<organism evidence="2 3">
    <name type="scientific">Paenibacillus melissococcoides</name>
    <dbReference type="NCBI Taxonomy" id="2912268"/>
    <lineage>
        <taxon>Bacteria</taxon>
        <taxon>Bacillati</taxon>
        <taxon>Bacillota</taxon>
        <taxon>Bacilli</taxon>
        <taxon>Bacillales</taxon>
        <taxon>Paenibacillaceae</taxon>
        <taxon>Paenibacillus</taxon>
    </lineage>
</organism>
<protein>
    <submittedName>
        <fullName evidence="2">DUF3672 domain-containing protein</fullName>
    </submittedName>
</protein>
<evidence type="ECO:0000256" key="1">
    <source>
        <dbReference type="SAM" id="MobiDB-lite"/>
    </source>
</evidence>
<evidence type="ECO:0000313" key="3">
    <source>
        <dbReference type="Proteomes" id="UP001154322"/>
    </source>
</evidence>